<evidence type="ECO:0000313" key="2">
    <source>
        <dbReference type="EnsemblMetazoa" id="XP_028129760.1"/>
    </source>
</evidence>
<keyword evidence="3" id="KW-1185">Reference proteome</keyword>
<dbReference type="AlphaFoldDB" id="A0A6P7F8H4"/>
<dbReference type="Pfam" id="PF02958">
    <property type="entry name" value="EcKL"/>
    <property type="match status" value="1"/>
</dbReference>
<accession>A0A6P7F8H4</accession>
<dbReference type="SUPFAM" id="SSF56112">
    <property type="entry name" value="Protein kinase-like (PK-like)"/>
    <property type="match status" value="1"/>
</dbReference>
<dbReference type="EnsemblMetazoa" id="XM_028273959.2">
    <property type="protein sequence ID" value="XP_028129760.1"/>
    <property type="gene ID" value="LOC114325829"/>
</dbReference>
<dbReference type="KEGG" id="dvv:114325829"/>
<gene>
    <name evidence="4" type="primary">LOC114325829</name>
</gene>
<organism evidence="4">
    <name type="scientific">Diabrotica virgifera virgifera</name>
    <name type="common">western corn rootworm</name>
    <dbReference type="NCBI Taxonomy" id="50390"/>
    <lineage>
        <taxon>Eukaryota</taxon>
        <taxon>Metazoa</taxon>
        <taxon>Ecdysozoa</taxon>
        <taxon>Arthropoda</taxon>
        <taxon>Hexapoda</taxon>
        <taxon>Insecta</taxon>
        <taxon>Pterygota</taxon>
        <taxon>Neoptera</taxon>
        <taxon>Endopterygota</taxon>
        <taxon>Coleoptera</taxon>
        <taxon>Polyphaga</taxon>
        <taxon>Cucujiformia</taxon>
        <taxon>Chrysomeloidea</taxon>
        <taxon>Chrysomelidae</taxon>
        <taxon>Galerucinae</taxon>
        <taxon>Diabroticina</taxon>
        <taxon>Diabroticites</taxon>
        <taxon>Diabrotica</taxon>
    </lineage>
</organism>
<dbReference type="PANTHER" id="PTHR11012">
    <property type="entry name" value="PROTEIN KINASE-LIKE DOMAIN-CONTAINING"/>
    <property type="match status" value="1"/>
</dbReference>
<sequence>MTVLSEDICELIQQCFNEKIENFDIKINEGNKKGEGYIGEIIFASLENKVTGKEEHLVIKKVFGSEIEKTREFLSSSYLNEILFYKNVWPELRKFQDTFPEIKPVDVVPKCYGTSSVKGSEKVILENLKFKGYEIHPKRTPLSKELYEDIFALYGKYHATSFAYKHYHPEEFQKLTVDLKNNWCGFQETELCITAIKHSFVGVKMILEYTKEEEILKKMAPYIENARKIFSDSLNYEGPNSVLIHGDCWSNNMMFKYNDKKELEDIKLLDFQMSRASTPVFDLTYTFYSGAGPEELKNWEHFLKIYHNSLKSSLQQYNLDGDKIYPYETLKAEWKEYIQFGFIMGIMIWGAKFVEEDEMIDLDVTEKKEERSSLKAKEQYAYHVLAVIEHFLLNNFFIES</sequence>
<dbReference type="InParanoid" id="A0A6P7F8H4"/>
<evidence type="ECO:0000313" key="3">
    <source>
        <dbReference type="Proteomes" id="UP001652700"/>
    </source>
</evidence>
<evidence type="ECO:0000313" key="4">
    <source>
        <dbReference type="RefSeq" id="XP_028129760.1"/>
    </source>
</evidence>
<name>A0A6P7F8H4_DIAVI</name>
<dbReference type="RefSeq" id="XP_028129760.1">
    <property type="nucleotide sequence ID" value="XM_028273959.1"/>
</dbReference>
<feature type="domain" description="CHK kinase-like" evidence="1">
    <location>
        <begin position="123"/>
        <end position="316"/>
    </location>
</feature>
<proteinExistence type="predicted"/>
<evidence type="ECO:0000259" key="1">
    <source>
        <dbReference type="SMART" id="SM00587"/>
    </source>
</evidence>
<dbReference type="Gene3D" id="3.90.1200.10">
    <property type="match status" value="1"/>
</dbReference>
<dbReference type="GeneID" id="114325829"/>
<dbReference type="InterPro" id="IPR015897">
    <property type="entry name" value="CHK_kinase-like"/>
</dbReference>
<dbReference type="InterPro" id="IPR011009">
    <property type="entry name" value="Kinase-like_dom_sf"/>
</dbReference>
<dbReference type="InterPro" id="IPR004119">
    <property type="entry name" value="EcKL"/>
</dbReference>
<reference evidence="2" key="2">
    <citation type="submission" date="2025-05" db="UniProtKB">
        <authorList>
            <consortium name="EnsemblMetazoa"/>
        </authorList>
    </citation>
    <scope>IDENTIFICATION</scope>
</reference>
<dbReference type="SMART" id="SM00587">
    <property type="entry name" value="CHK"/>
    <property type="match status" value="1"/>
</dbReference>
<dbReference type="Proteomes" id="UP001652700">
    <property type="component" value="Unplaced"/>
</dbReference>
<dbReference type="OrthoDB" id="190089at2759"/>
<dbReference type="PANTHER" id="PTHR11012:SF30">
    <property type="entry name" value="PROTEIN KINASE-LIKE DOMAIN-CONTAINING"/>
    <property type="match status" value="1"/>
</dbReference>
<reference evidence="4" key="1">
    <citation type="submission" date="2025-04" db="UniProtKB">
        <authorList>
            <consortium name="RefSeq"/>
        </authorList>
    </citation>
    <scope>IDENTIFICATION</scope>
    <source>
        <tissue evidence="4">Whole insect</tissue>
    </source>
</reference>
<protein>
    <submittedName>
        <fullName evidence="4">Uncharacterized protein LOC114325829</fullName>
    </submittedName>
</protein>